<sequence length="73" mass="8061">EIDEKYANPITFWSDHATKGSGTVICSTHFKDDEDNSGGDGSGKMKQEVRFGKHAAFSTPIKEFKKGAHKDMI</sequence>
<dbReference type="Proteomes" id="UP001211907">
    <property type="component" value="Unassembled WGS sequence"/>
</dbReference>
<protein>
    <submittedName>
        <fullName evidence="1">Uncharacterized protein</fullName>
    </submittedName>
</protein>
<dbReference type="AlphaFoldDB" id="A0AAD5X9F6"/>
<evidence type="ECO:0000313" key="2">
    <source>
        <dbReference type="Proteomes" id="UP001211907"/>
    </source>
</evidence>
<reference evidence="1" key="1">
    <citation type="submission" date="2020-05" db="EMBL/GenBank/DDBJ databases">
        <title>Phylogenomic resolution of chytrid fungi.</title>
        <authorList>
            <person name="Stajich J.E."/>
            <person name="Amses K."/>
            <person name="Simmons R."/>
            <person name="Seto K."/>
            <person name="Myers J."/>
            <person name="Bonds A."/>
            <person name="Quandt C.A."/>
            <person name="Barry K."/>
            <person name="Liu P."/>
            <person name="Grigoriev I."/>
            <person name="Longcore J.E."/>
            <person name="James T.Y."/>
        </authorList>
    </citation>
    <scope>NUCLEOTIDE SEQUENCE</scope>
    <source>
        <strain evidence="1">JEL0513</strain>
    </source>
</reference>
<keyword evidence="2" id="KW-1185">Reference proteome</keyword>
<name>A0AAD5X9F6_9FUNG</name>
<gene>
    <name evidence="1" type="ORF">HK100_010206</name>
</gene>
<dbReference type="EMBL" id="JADGJH010005543">
    <property type="protein sequence ID" value="KAJ3080199.1"/>
    <property type="molecule type" value="Genomic_DNA"/>
</dbReference>
<feature type="non-terminal residue" evidence="1">
    <location>
        <position position="1"/>
    </location>
</feature>
<evidence type="ECO:0000313" key="1">
    <source>
        <dbReference type="EMBL" id="KAJ3080199.1"/>
    </source>
</evidence>
<proteinExistence type="predicted"/>
<comment type="caution">
    <text evidence="1">The sequence shown here is derived from an EMBL/GenBank/DDBJ whole genome shotgun (WGS) entry which is preliminary data.</text>
</comment>
<accession>A0AAD5X9F6</accession>
<organism evidence="1 2">
    <name type="scientific">Physocladia obscura</name>
    <dbReference type="NCBI Taxonomy" id="109957"/>
    <lineage>
        <taxon>Eukaryota</taxon>
        <taxon>Fungi</taxon>
        <taxon>Fungi incertae sedis</taxon>
        <taxon>Chytridiomycota</taxon>
        <taxon>Chytridiomycota incertae sedis</taxon>
        <taxon>Chytridiomycetes</taxon>
        <taxon>Chytridiales</taxon>
        <taxon>Chytriomycetaceae</taxon>
        <taxon>Physocladia</taxon>
    </lineage>
</organism>